<dbReference type="RefSeq" id="WP_213543792.1">
    <property type="nucleotide sequence ID" value="NZ_AP023421.1"/>
</dbReference>
<feature type="domain" description="SipL SPOCS" evidence="1">
    <location>
        <begin position="37"/>
        <end position="98"/>
    </location>
</feature>
<accession>A0A830QY25</accession>
<evidence type="ECO:0000313" key="3">
    <source>
        <dbReference type="Proteomes" id="UP000679848"/>
    </source>
</evidence>
<dbReference type="InterPro" id="IPR024300">
    <property type="entry name" value="SipL_SPOCS_dom"/>
</dbReference>
<organism evidence="2 3">
    <name type="scientific">Pusillibacter faecalis</name>
    <dbReference type="NCBI Taxonomy" id="2714358"/>
    <lineage>
        <taxon>Bacteria</taxon>
        <taxon>Bacillati</taxon>
        <taxon>Bacillota</taxon>
        <taxon>Clostridia</taxon>
        <taxon>Eubacteriales</taxon>
        <taxon>Oscillospiraceae</taxon>
        <taxon>Pusillibacter</taxon>
    </lineage>
</organism>
<dbReference type="KEGG" id="pfaa:MM59RIKEN_31250"/>
<reference evidence="2" key="1">
    <citation type="submission" date="2020-09" db="EMBL/GenBank/DDBJ databases">
        <title>New species isolated from human feces.</title>
        <authorList>
            <person name="Kitahara M."/>
            <person name="Shigeno Y."/>
            <person name="Shime M."/>
            <person name="Matsumoto Y."/>
            <person name="Nakamura S."/>
            <person name="Motooka D."/>
            <person name="Fukuoka S."/>
            <person name="Nishikawa H."/>
            <person name="Benno Y."/>
        </authorList>
    </citation>
    <scope>NUCLEOTIDE SEQUENCE</scope>
    <source>
        <strain evidence="2">MM59</strain>
        <plasmid evidence="2">pMM59_01</plasmid>
    </source>
</reference>
<dbReference type="EMBL" id="AP023421">
    <property type="protein sequence ID" value="BCK85806.1"/>
    <property type="molecule type" value="Genomic_DNA"/>
</dbReference>
<sequence>MELELKKACLDAYETGGELVLTQEETAETIVPDYCPDIARVIETEGKVYIHSRELRDGKAEVSGTVRVTVLYTPDGEGGIRTLEFAMPFTVESDGRGLAGCTCLTAETEPEFIETRMLNPRKIFTHCKLVTRLTAYQKAQLSFCTDVEAEAAFCVEKRQEQQHVILLSQIAEKDFTFTESMSLSPGRDGAAELLSGQVGSSVTESKIVGNKLIFKGLFTVTLLYRTTDGRYCSTTGELPFSQIMEVEGAAEGAAASLQLQLTGTDLQIDGDDPEGRQIAVTLYLHATALLRVEQELTLLNDLYSTAHDLTYEAAPLNLTSFFETTNRRQTVREVLEIGVVAESILELTVNCGAVSVSREGEMAVLRTAAAIRALYLDEGGVPLVAERSVDVTCQMELPEDCRMTARAVCTEEVQGSLGDRGIEVRFPVDFRVEAANRAKRVCISTAKLDTETTRDLAGTPSLVLRCLGQQESAWDLAKSYNTTIAAILSANQLESEAEIPHETLLLIPRKRA</sequence>
<keyword evidence="2" id="KW-0614">Plasmid</keyword>
<dbReference type="AlphaFoldDB" id="A0A830QY25"/>
<evidence type="ECO:0000259" key="1">
    <source>
        <dbReference type="Pfam" id="PF12673"/>
    </source>
</evidence>
<feature type="domain" description="SipL SPOCS" evidence="1">
    <location>
        <begin position="193"/>
        <end position="267"/>
    </location>
</feature>
<name>A0A830QY25_9FIRM</name>
<gene>
    <name evidence="2" type="ORF">MM59RIKEN_31250</name>
</gene>
<geneLocation type="plasmid" evidence="2 3">
    <name>pMM59_01</name>
</geneLocation>
<dbReference type="Pfam" id="PF12673">
    <property type="entry name" value="SipL"/>
    <property type="match status" value="2"/>
</dbReference>
<keyword evidence="3" id="KW-1185">Reference proteome</keyword>
<dbReference type="Proteomes" id="UP000679848">
    <property type="component" value="Plasmid pMM59_01"/>
</dbReference>
<evidence type="ECO:0000313" key="2">
    <source>
        <dbReference type="EMBL" id="BCK85806.1"/>
    </source>
</evidence>
<proteinExistence type="predicted"/>
<protein>
    <recommendedName>
        <fullName evidence="1">SipL SPOCS domain-containing protein</fullName>
    </recommendedName>
</protein>